<keyword evidence="2" id="KW-1185">Reference proteome</keyword>
<organism evidence="1 2">
    <name type="scientific">Lipomyces kononenkoae</name>
    <name type="common">Yeast</name>
    <dbReference type="NCBI Taxonomy" id="34357"/>
    <lineage>
        <taxon>Eukaryota</taxon>
        <taxon>Fungi</taxon>
        <taxon>Dikarya</taxon>
        <taxon>Ascomycota</taxon>
        <taxon>Saccharomycotina</taxon>
        <taxon>Lipomycetes</taxon>
        <taxon>Lipomycetales</taxon>
        <taxon>Lipomycetaceae</taxon>
        <taxon>Lipomyces</taxon>
    </lineage>
</organism>
<sequence>MFKSLFLLTRTLEVLGIHGQQLCKSSRNNGMEGKLAGKVAVVTGASSGIGVETARALAATGATLYLTARDLAKARIALGDILQPDKMELVEMDQTSLESMRSAAKLATNHLSHFLFFHLLKPALLAATTTEFQSRVVMVSSAAHGIHGINPSDNYNFGKGGYGPWVAYAQSKTANVYMANEIERPYGSPGLWKYLPAERIGAMLQDQNLLRSLKSSEQGAATTLWAAIGEEWEGKGGKHLSDCSEAERGADDGDGSSGTHVSHYHPDDEGRLWKDSLKMLALSGDE</sequence>
<accession>A0ACC3SRA3</accession>
<gene>
    <name evidence="1" type="ORF">V1525DRAFT_422741</name>
</gene>
<comment type="caution">
    <text evidence="1">The sequence shown here is derived from an EMBL/GenBank/DDBJ whole genome shotgun (WGS) entry which is preliminary data.</text>
</comment>
<evidence type="ECO:0000313" key="2">
    <source>
        <dbReference type="Proteomes" id="UP001433508"/>
    </source>
</evidence>
<reference evidence="2" key="1">
    <citation type="journal article" date="2024" name="Front. Bioeng. Biotechnol.">
        <title>Genome-scale model development and genomic sequencing of the oleaginous clade Lipomyces.</title>
        <authorList>
            <person name="Czajka J.J."/>
            <person name="Han Y."/>
            <person name="Kim J."/>
            <person name="Mondo S.J."/>
            <person name="Hofstad B.A."/>
            <person name="Robles A."/>
            <person name="Haridas S."/>
            <person name="Riley R."/>
            <person name="LaButti K."/>
            <person name="Pangilinan J."/>
            <person name="Andreopoulos W."/>
            <person name="Lipzen A."/>
            <person name="Yan J."/>
            <person name="Wang M."/>
            <person name="Ng V."/>
            <person name="Grigoriev I.V."/>
            <person name="Spatafora J.W."/>
            <person name="Magnuson J.K."/>
            <person name="Baker S.E."/>
            <person name="Pomraning K.R."/>
        </authorList>
    </citation>
    <scope>NUCLEOTIDE SEQUENCE [LARGE SCALE GENOMIC DNA]</scope>
    <source>
        <strain evidence="2">CBS 7786</strain>
    </source>
</reference>
<protein>
    <submittedName>
        <fullName evidence="1">Uncharacterized protein</fullName>
    </submittedName>
</protein>
<proteinExistence type="predicted"/>
<evidence type="ECO:0000313" key="1">
    <source>
        <dbReference type="EMBL" id="KAK9233886.1"/>
    </source>
</evidence>
<dbReference type="Proteomes" id="UP001433508">
    <property type="component" value="Unassembled WGS sequence"/>
</dbReference>
<dbReference type="EMBL" id="MU971557">
    <property type="protein sequence ID" value="KAK9233886.1"/>
    <property type="molecule type" value="Genomic_DNA"/>
</dbReference>
<name>A0ACC3SRA3_LIPKO</name>